<protein>
    <recommendedName>
        <fullName evidence="1">Reverse transcriptase domain-containing protein</fullName>
    </recommendedName>
</protein>
<evidence type="ECO:0000259" key="1">
    <source>
        <dbReference type="PROSITE" id="PS50878"/>
    </source>
</evidence>
<dbReference type="PROSITE" id="PS50878">
    <property type="entry name" value="RT_POL"/>
    <property type="match status" value="1"/>
</dbReference>
<dbReference type="GO" id="GO:0061343">
    <property type="term" value="P:cell adhesion involved in heart morphogenesis"/>
    <property type="evidence" value="ECO:0007669"/>
    <property type="project" value="TreeGrafter"/>
</dbReference>
<dbReference type="PANTHER" id="PTHR33395:SF22">
    <property type="entry name" value="REVERSE TRANSCRIPTASE DOMAIN-CONTAINING PROTEIN"/>
    <property type="match status" value="1"/>
</dbReference>
<evidence type="ECO:0000313" key="2">
    <source>
        <dbReference type="EMBL" id="KAK4821784.1"/>
    </source>
</evidence>
<dbReference type="InterPro" id="IPR036691">
    <property type="entry name" value="Endo/exonu/phosph_ase_sf"/>
</dbReference>
<dbReference type="InterPro" id="IPR043502">
    <property type="entry name" value="DNA/RNA_pol_sf"/>
</dbReference>
<dbReference type="PANTHER" id="PTHR33395">
    <property type="entry name" value="TRANSCRIPTASE, PUTATIVE-RELATED-RELATED"/>
    <property type="match status" value="1"/>
</dbReference>
<comment type="caution">
    <text evidence="2">The sequence shown here is derived from an EMBL/GenBank/DDBJ whole genome shotgun (WGS) entry which is preliminary data.</text>
</comment>
<dbReference type="GO" id="GO:0031012">
    <property type="term" value="C:extracellular matrix"/>
    <property type="evidence" value="ECO:0007669"/>
    <property type="project" value="TreeGrafter"/>
</dbReference>
<dbReference type="Pfam" id="PF00078">
    <property type="entry name" value="RVT_1"/>
    <property type="match status" value="1"/>
</dbReference>
<dbReference type="Gene3D" id="3.60.10.10">
    <property type="entry name" value="Endonuclease/exonuclease/phosphatase"/>
    <property type="match status" value="1"/>
</dbReference>
<reference evidence="2 3" key="1">
    <citation type="journal article" date="2023" name="J. Hered.">
        <title>Chromosome-level genome of the wood stork (Mycteria americana) provides insight into avian chromosome evolution.</title>
        <authorList>
            <person name="Flamio R. Jr."/>
            <person name="Ramstad K.M."/>
        </authorList>
    </citation>
    <scope>NUCLEOTIDE SEQUENCE [LARGE SCALE GENOMIC DNA]</scope>
    <source>
        <strain evidence="2">JAX WOST 10</strain>
    </source>
</reference>
<proteinExistence type="predicted"/>
<dbReference type="AlphaFoldDB" id="A0AAN7NBV1"/>
<gene>
    <name evidence="2" type="ORF">QYF61_002200</name>
</gene>
<dbReference type="InterPro" id="IPR000477">
    <property type="entry name" value="RT_dom"/>
</dbReference>
<dbReference type="EMBL" id="JAUNZN010000004">
    <property type="protein sequence ID" value="KAK4821784.1"/>
    <property type="molecule type" value="Genomic_DNA"/>
</dbReference>
<evidence type="ECO:0000313" key="3">
    <source>
        <dbReference type="Proteomes" id="UP001333110"/>
    </source>
</evidence>
<organism evidence="2 3">
    <name type="scientific">Mycteria americana</name>
    <name type="common">Wood stork</name>
    <dbReference type="NCBI Taxonomy" id="33587"/>
    <lineage>
        <taxon>Eukaryota</taxon>
        <taxon>Metazoa</taxon>
        <taxon>Chordata</taxon>
        <taxon>Craniata</taxon>
        <taxon>Vertebrata</taxon>
        <taxon>Euteleostomi</taxon>
        <taxon>Archelosauria</taxon>
        <taxon>Archosauria</taxon>
        <taxon>Dinosauria</taxon>
        <taxon>Saurischia</taxon>
        <taxon>Theropoda</taxon>
        <taxon>Coelurosauria</taxon>
        <taxon>Aves</taxon>
        <taxon>Neognathae</taxon>
        <taxon>Neoaves</taxon>
        <taxon>Aequornithes</taxon>
        <taxon>Ciconiiformes</taxon>
        <taxon>Ciconiidae</taxon>
        <taxon>Mycteria</taxon>
    </lineage>
</organism>
<sequence length="551" mass="63340">MRFQIFVDCITGEPIDEAFFLQLQEASCSQALVLLEDFNHPNICWKSSIASCRQSRRLLECIEDNFLTQVIDSLTRRDVIPDLLVTNASELISGVKIGGSLGCSDHALVAFTVLRDMGQAMSKVRTLNFRKANFQMFKELVNRIPWETALRDKGAEQSWQIFKDTFHRVEELSICTCKKSGKEGKRSAWMSQDLLVKLKSKKEMHKQWKQGRVSWEEYRDSVWLCRDGVRKAKAWLELNLARDTKKNKKGFYRDWGNKVPPTVREDQVHDHLRNLNIHKCMGSDKMYPRVLRELADVVAKPLPMIFGKTWQSDEVPSDWKKGNIAPIFKKGRKEDPGNYCPVSLTSVPEKIMEQILLEAMLRHMEDREVIQDSQHGFTKGKSCLTNIVAFYDGVTASVDKSIATDVISLDFCKAFDMVPHNILLSKLERYGFDGWTVRWIRNWLDGCIQRVVVNSSMSRWRSVTNGVPQGSILGPVLFNIFINNIDSGIKCTLSKFTDDTKLSGEVDMPDGRDAIQRDLDKLEKWAHWNLTRFNKAKCKFLHLGRGNIQHQ</sequence>
<name>A0AAN7NBV1_MYCAM</name>
<dbReference type="SUPFAM" id="SSF56672">
    <property type="entry name" value="DNA/RNA polymerases"/>
    <property type="match status" value="1"/>
</dbReference>
<dbReference type="GO" id="GO:0007508">
    <property type="term" value="P:larval heart development"/>
    <property type="evidence" value="ECO:0007669"/>
    <property type="project" value="TreeGrafter"/>
</dbReference>
<dbReference type="Proteomes" id="UP001333110">
    <property type="component" value="Unassembled WGS sequence"/>
</dbReference>
<dbReference type="CDD" id="cd01650">
    <property type="entry name" value="RT_nLTR_like"/>
    <property type="match status" value="1"/>
</dbReference>
<accession>A0AAN7NBV1</accession>
<keyword evidence="3" id="KW-1185">Reference proteome</keyword>
<feature type="domain" description="Reverse transcriptase" evidence="1">
    <location>
        <begin position="308"/>
        <end position="551"/>
    </location>
</feature>